<evidence type="ECO:0000313" key="4">
    <source>
        <dbReference type="Proteomes" id="UP000675047"/>
    </source>
</evidence>
<accession>A0A940XH72</accession>
<dbReference type="Gene3D" id="3.40.50.300">
    <property type="entry name" value="P-loop containing nucleotide triphosphate hydrolases"/>
    <property type="match status" value="2"/>
</dbReference>
<reference evidence="3 4" key="1">
    <citation type="submission" date="2021-03" db="EMBL/GenBank/DDBJ databases">
        <title>Flavobacterium Flabelliformis Sp. Nov. And Flavobacterium Geliluteum Sp. Nov., Two Novel Multidrug Resistant Psychrophilic Species Isolated From Antarctica.</title>
        <authorList>
            <person name="Kralova S."/>
            <person name="Busse H.J."/>
            <person name="Bezdicek M."/>
            <person name="Nykrynova M."/>
            <person name="Kroupova E."/>
            <person name="Krsek D."/>
            <person name="Sedlacek I."/>
        </authorList>
    </citation>
    <scope>NUCLEOTIDE SEQUENCE [LARGE SCALE GENOMIC DNA]</scope>
    <source>
        <strain evidence="3 4">P7388</strain>
    </source>
</reference>
<dbReference type="EMBL" id="JAGFBV010000023">
    <property type="protein sequence ID" value="MBP4139163.1"/>
    <property type="molecule type" value="Genomic_DNA"/>
</dbReference>
<sequence length="641" mass="73914">MTMIKLTQVTIDKYKSIQKKQVVDIDSAITTIVGMNEAGKTSFLTALAKTNYFTVDSDFEFDITQDYPRNELIDFQHGDEDSDIISCKYEISPELLKEIEDEFGKGVFTVKEFSYTIHYKAKANTFTGISANLKKFLEVEVEKYELSPETKELIKKTTSLDEASKIVGVEADADLPVFKVAIKKIIDGAYPTWENALAGYIGQQWIKTKMPKFWYFDDYYPLRGKININTLINEPPTSEKDKTSKALFELARIKPEDILNATEEEYEKYIALLEASSNKITSEIFKYWSTNKNLDIEFKIQNTTNKQGQPEKILDIRVKSQRHKITLPLDRRSKGFNWFFSFIIWFSKIQADKNSDYILLLDEPGLNLHASAQADLLRFFDDLSKKYQIIYTTHSPFMVETEHLDRVRTCFETEDGTIISDSIQEKDPNTLFPLQAALGYDIAQNLFVSKNNLLVEGPADLIYLTVLSSVLETEKRTFLNENITIVPVGGLDKVTTFISLLRGSKLNVACLLDTFTDQKGKQKVEDLVMHKIIKDKNIRFFNEFTDNGKSVADIEDLFDKEEYLKLFNLAFDKEYSEIKLADLDNSLDTILKQINKVINKPRFNHYRPANKLNQLGVDKNYFKPTTLDKFEKMFVEINKLF</sequence>
<evidence type="ECO:0000313" key="3">
    <source>
        <dbReference type="EMBL" id="MBP4139163.1"/>
    </source>
</evidence>
<dbReference type="RefSeq" id="WP_210667136.1">
    <property type="nucleotide sequence ID" value="NZ_JAGFBV010000023.1"/>
</dbReference>
<dbReference type="InterPro" id="IPR051396">
    <property type="entry name" value="Bact_Antivir_Def_Nuclease"/>
</dbReference>
<dbReference type="CDD" id="cd00267">
    <property type="entry name" value="ABC_ATPase"/>
    <property type="match status" value="1"/>
</dbReference>
<evidence type="ECO:0000259" key="1">
    <source>
        <dbReference type="Pfam" id="PF13175"/>
    </source>
</evidence>
<gene>
    <name evidence="3" type="ORF">J3495_13870</name>
</gene>
<proteinExistence type="predicted"/>
<protein>
    <submittedName>
        <fullName evidence="3">AAA family ATPase</fullName>
    </submittedName>
</protein>
<comment type="caution">
    <text evidence="3">The sequence shown here is derived from an EMBL/GenBank/DDBJ whole genome shotgun (WGS) entry which is preliminary data.</text>
</comment>
<feature type="domain" description="OLD protein-like TOPRIM" evidence="2">
    <location>
        <begin position="447"/>
        <end position="513"/>
    </location>
</feature>
<dbReference type="InterPro" id="IPR034139">
    <property type="entry name" value="TOPRIM_OLD"/>
</dbReference>
<dbReference type="PANTHER" id="PTHR43581:SF4">
    <property type="entry name" value="ATP_GTP PHOSPHATASE"/>
    <property type="match status" value="1"/>
</dbReference>
<dbReference type="SUPFAM" id="SSF52540">
    <property type="entry name" value="P-loop containing nucleoside triphosphate hydrolases"/>
    <property type="match status" value="1"/>
</dbReference>
<dbReference type="AlphaFoldDB" id="A0A940XH72"/>
<dbReference type="PANTHER" id="PTHR43581">
    <property type="entry name" value="ATP/GTP PHOSPHATASE"/>
    <property type="match status" value="1"/>
</dbReference>
<dbReference type="Pfam" id="PF13175">
    <property type="entry name" value="AAA_15"/>
    <property type="match status" value="1"/>
</dbReference>
<organism evidence="3 4">
    <name type="scientific">Flavobacterium geliluteum</name>
    <dbReference type="NCBI Taxonomy" id="2816120"/>
    <lineage>
        <taxon>Bacteria</taxon>
        <taxon>Pseudomonadati</taxon>
        <taxon>Bacteroidota</taxon>
        <taxon>Flavobacteriia</taxon>
        <taxon>Flavobacteriales</taxon>
        <taxon>Flavobacteriaceae</taxon>
        <taxon>Flavobacterium</taxon>
    </lineage>
</organism>
<name>A0A940XH72_9FLAO</name>
<dbReference type="Pfam" id="PF20469">
    <property type="entry name" value="OLD-like_TOPRIM"/>
    <property type="match status" value="1"/>
</dbReference>
<keyword evidence="4" id="KW-1185">Reference proteome</keyword>
<dbReference type="InterPro" id="IPR027417">
    <property type="entry name" value="P-loop_NTPase"/>
</dbReference>
<feature type="domain" description="Endonuclease GajA/Old nuclease/RecF-like AAA" evidence="1">
    <location>
        <begin position="5"/>
        <end position="399"/>
    </location>
</feature>
<dbReference type="InterPro" id="IPR041685">
    <property type="entry name" value="AAA_GajA/Old/RecF-like"/>
</dbReference>
<evidence type="ECO:0000259" key="2">
    <source>
        <dbReference type="Pfam" id="PF20469"/>
    </source>
</evidence>
<dbReference type="Proteomes" id="UP000675047">
    <property type="component" value="Unassembled WGS sequence"/>
</dbReference>